<keyword evidence="4" id="KW-0106">Calcium</keyword>
<dbReference type="InterPro" id="IPR019365">
    <property type="entry name" value="TVP18/Ca-channel_flower"/>
</dbReference>
<keyword evidence="16" id="KW-1185">Reference proteome</keyword>
<evidence type="ECO:0000256" key="10">
    <source>
        <dbReference type="ARBA" id="ARBA00023303"/>
    </source>
</evidence>
<evidence type="ECO:0000256" key="1">
    <source>
        <dbReference type="ARBA" id="ARBA00004644"/>
    </source>
</evidence>
<dbReference type="GO" id="GO:0016192">
    <property type="term" value="P:vesicle-mediated transport"/>
    <property type="evidence" value="ECO:0007669"/>
    <property type="project" value="TreeGrafter"/>
</dbReference>
<keyword evidence="5" id="KW-0107">Calcium channel</keyword>
<reference evidence="15 16" key="1">
    <citation type="journal article" date="2018" name="Gigascience">
        <title>Genomes of trombidid mites reveal novel predicted allergens and laterally-transferred genes associated with secondary metabolism.</title>
        <authorList>
            <person name="Dong X."/>
            <person name="Chaisiri K."/>
            <person name="Xia D."/>
            <person name="Armstrong S.D."/>
            <person name="Fang Y."/>
            <person name="Donnelly M.J."/>
            <person name="Kadowaki T."/>
            <person name="McGarry J.W."/>
            <person name="Darby A.C."/>
            <person name="Makepeace B.L."/>
        </authorList>
    </citation>
    <scope>NUCLEOTIDE SEQUENCE [LARGE SCALE GENOMIC DNA]</scope>
    <source>
        <strain evidence="15">UoL-UT</strain>
    </source>
</reference>
<evidence type="ECO:0000256" key="5">
    <source>
        <dbReference type="ARBA" id="ARBA00022673"/>
    </source>
</evidence>
<evidence type="ECO:0000256" key="2">
    <source>
        <dbReference type="ARBA" id="ARBA00010023"/>
    </source>
</evidence>
<dbReference type="Pfam" id="PF10233">
    <property type="entry name" value="Cg6151-P"/>
    <property type="match status" value="1"/>
</dbReference>
<dbReference type="EMBL" id="NCKV01001158">
    <property type="protein sequence ID" value="RWS28912.1"/>
    <property type="molecule type" value="Genomic_DNA"/>
</dbReference>
<dbReference type="GO" id="GO:0005262">
    <property type="term" value="F:calcium channel activity"/>
    <property type="evidence" value="ECO:0007669"/>
    <property type="project" value="UniProtKB-KW"/>
</dbReference>
<name>A0A443SN49_9ACAR</name>
<dbReference type="PANTHER" id="PTHR13314:SF2">
    <property type="entry name" value="CALCIUM CHANNEL FLOWER HOMOLOG"/>
    <property type="match status" value="1"/>
</dbReference>
<evidence type="ECO:0000256" key="6">
    <source>
        <dbReference type="ARBA" id="ARBA00022692"/>
    </source>
</evidence>
<dbReference type="Proteomes" id="UP000288716">
    <property type="component" value="Unassembled WGS sequence"/>
</dbReference>
<feature type="transmembrane region" description="Helical" evidence="14">
    <location>
        <begin position="25"/>
        <end position="47"/>
    </location>
</feature>
<evidence type="ECO:0000256" key="3">
    <source>
        <dbReference type="ARBA" id="ARBA00016120"/>
    </source>
</evidence>
<dbReference type="VEuPathDB" id="VectorBase:LDEU003129"/>
<comment type="subunit">
    <text evidence="13">Homomultimer. Associates with the dally/ magu complex.</text>
</comment>
<keyword evidence="4" id="KW-0406">Ion transport</keyword>
<dbReference type="PANTHER" id="PTHR13314">
    <property type="entry name" value="CALCIUM CHANNEL FLOWER HOMOLOG"/>
    <property type="match status" value="1"/>
</dbReference>
<keyword evidence="11" id="KW-0968">Cytoplasmic vesicle</keyword>
<keyword evidence="8 14" id="KW-0472">Membrane</keyword>
<comment type="similarity">
    <text evidence="2">Belongs to the calcium channel flower family.</text>
</comment>
<keyword evidence="10" id="KW-0407">Ion channel</keyword>
<keyword evidence="9" id="KW-0966">Cell projection</keyword>
<dbReference type="SMART" id="SM01077">
    <property type="entry name" value="Cg6151-P"/>
    <property type="match status" value="1"/>
</dbReference>
<feature type="transmembrane region" description="Helical" evidence="14">
    <location>
        <begin position="53"/>
        <end position="78"/>
    </location>
</feature>
<dbReference type="AlphaFoldDB" id="A0A443SN49"/>
<evidence type="ECO:0000256" key="12">
    <source>
        <dbReference type="ARBA" id="ARBA00034111"/>
    </source>
</evidence>
<evidence type="ECO:0000256" key="13">
    <source>
        <dbReference type="ARBA" id="ARBA00046506"/>
    </source>
</evidence>
<keyword evidence="4" id="KW-0109">Calcium transport</keyword>
<evidence type="ECO:0000256" key="7">
    <source>
        <dbReference type="ARBA" id="ARBA00022989"/>
    </source>
</evidence>
<proteinExistence type="inferred from homology"/>
<comment type="caution">
    <text evidence="15">The sequence shown here is derived from an EMBL/GenBank/DDBJ whole genome shotgun (WGS) entry which is preliminary data.</text>
</comment>
<sequence length="161" mass="16913">MSSPTDSGSMGVPRSGWWLESWKNYICAALAALEALMGLITLISVFPSCIISGVIQLLAAIAAFAIEAPAIVSFLRFAAPIGMFFDNKPAWMKAVFYLVISIIPSFFGCPGFAIYIGVVAGIALAIIYGLLILGPKASRDQMKFQAGSAAAAGQPYSPTSP</sequence>
<gene>
    <name evidence="15" type="ORF">B4U80_06833</name>
</gene>
<keyword evidence="6 14" id="KW-0812">Transmembrane</keyword>
<dbReference type="OrthoDB" id="9934994at2759"/>
<protein>
    <recommendedName>
        <fullName evidence="3">Calcium channel flower</fullName>
    </recommendedName>
</protein>
<feature type="transmembrane region" description="Helical" evidence="14">
    <location>
        <begin position="90"/>
        <end position="107"/>
    </location>
</feature>
<evidence type="ECO:0000313" key="15">
    <source>
        <dbReference type="EMBL" id="RWS28912.1"/>
    </source>
</evidence>
<accession>A0A443SN49</accession>
<dbReference type="GO" id="GO:0030672">
    <property type="term" value="C:synaptic vesicle membrane"/>
    <property type="evidence" value="ECO:0007669"/>
    <property type="project" value="UniProtKB-SubCell"/>
</dbReference>
<evidence type="ECO:0000256" key="14">
    <source>
        <dbReference type="SAM" id="Phobius"/>
    </source>
</evidence>
<evidence type="ECO:0000313" key="16">
    <source>
        <dbReference type="Proteomes" id="UP000288716"/>
    </source>
</evidence>
<evidence type="ECO:0000256" key="8">
    <source>
        <dbReference type="ARBA" id="ARBA00023136"/>
    </source>
</evidence>
<feature type="transmembrane region" description="Helical" evidence="14">
    <location>
        <begin position="113"/>
        <end position="133"/>
    </location>
</feature>
<keyword evidence="7 14" id="KW-1133">Transmembrane helix</keyword>
<evidence type="ECO:0000256" key="9">
    <source>
        <dbReference type="ARBA" id="ARBA00023273"/>
    </source>
</evidence>
<dbReference type="GO" id="GO:0042734">
    <property type="term" value="C:presynaptic membrane"/>
    <property type="evidence" value="ECO:0007669"/>
    <property type="project" value="UniProtKB-SubCell"/>
</dbReference>
<evidence type="ECO:0000256" key="11">
    <source>
        <dbReference type="ARBA" id="ARBA00023329"/>
    </source>
</evidence>
<comment type="subcellular location">
    <subcellularLocation>
        <location evidence="1">Cytoplasmic vesicle</location>
        <location evidence="1">Secretory vesicle</location>
        <location evidence="1">Synaptic vesicle membrane</location>
        <topology evidence="1">Multi-pass membrane protein</topology>
    </subcellularLocation>
    <subcellularLocation>
        <location evidence="12">Presynaptic cell membrane</location>
    </subcellularLocation>
</comment>
<keyword evidence="4" id="KW-0813">Transport</keyword>
<organism evidence="15 16">
    <name type="scientific">Leptotrombidium deliense</name>
    <dbReference type="NCBI Taxonomy" id="299467"/>
    <lineage>
        <taxon>Eukaryota</taxon>
        <taxon>Metazoa</taxon>
        <taxon>Ecdysozoa</taxon>
        <taxon>Arthropoda</taxon>
        <taxon>Chelicerata</taxon>
        <taxon>Arachnida</taxon>
        <taxon>Acari</taxon>
        <taxon>Acariformes</taxon>
        <taxon>Trombidiformes</taxon>
        <taxon>Prostigmata</taxon>
        <taxon>Anystina</taxon>
        <taxon>Parasitengona</taxon>
        <taxon>Trombiculoidea</taxon>
        <taxon>Trombiculidae</taxon>
        <taxon>Leptotrombidium</taxon>
    </lineage>
</organism>
<evidence type="ECO:0000256" key="4">
    <source>
        <dbReference type="ARBA" id="ARBA00022568"/>
    </source>
</evidence>